<proteinExistence type="predicted"/>
<feature type="compositionally biased region" description="Low complexity" evidence="1">
    <location>
        <begin position="1247"/>
        <end position="1259"/>
    </location>
</feature>
<accession>A0A140KM88</accession>
<feature type="compositionally biased region" description="Polar residues" evidence="1">
    <location>
        <begin position="1082"/>
        <end position="1093"/>
    </location>
</feature>
<feature type="region of interest" description="Disordered" evidence="1">
    <location>
        <begin position="321"/>
        <end position="363"/>
    </location>
</feature>
<gene>
    <name evidence="2" type="ORF">SPSC_00345</name>
</gene>
<feature type="compositionally biased region" description="Low complexity" evidence="1">
    <location>
        <begin position="545"/>
        <end position="588"/>
    </location>
</feature>
<dbReference type="OrthoDB" id="3366752at2759"/>
<feature type="compositionally biased region" description="Polar residues" evidence="1">
    <location>
        <begin position="89"/>
        <end position="101"/>
    </location>
</feature>
<evidence type="ECO:0008006" key="3">
    <source>
        <dbReference type="Google" id="ProtNLM"/>
    </source>
</evidence>
<protein>
    <recommendedName>
        <fullName evidence="3">PH domain-containing protein</fullName>
    </recommendedName>
</protein>
<feature type="region of interest" description="Disordered" evidence="1">
    <location>
        <begin position="660"/>
        <end position="711"/>
    </location>
</feature>
<feature type="compositionally biased region" description="Low complexity" evidence="1">
    <location>
        <begin position="1294"/>
        <end position="1305"/>
    </location>
</feature>
<feature type="region of interest" description="Disordered" evidence="1">
    <location>
        <begin position="1017"/>
        <end position="1103"/>
    </location>
</feature>
<feature type="region of interest" description="Disordered" evidence="1">
    <location>
        <begin position="545"/>
        <end position="627"/>
    </location>
</feature>
<feature type="compositionally biased region" description="Basic and acidic residues" evidence="1">
    <location>
        <begin position="600"/>
        <end position="610"/>
    </location>
</feature>
<name>A0A140KM88_9BASI</name>
<feature type="compositionally biased region" description="Acidic residues" evidence="1">
    <location>
        <begin position="664"/>
        <end position="676"/>
    </location>
</feature>
<feature type="compositionally biased region" description="Low complexity" evidence="1">
    <location>
        <begin position="321"/>
        <end position="356"/>
    </location>
</feature>
<feature type="compositionally biased region" description="Low complexity" evidence="1">
    <location>
        <begin position="452"/>
        <end position="473"/>
    </location>
</feature>
<feature type="region of interest" description="Disordered" evidence="1">
    <location>
        <begin position="1139"/>
        <end position="1268"/>
    </location>
</feature>
<sequence length="1311" mass="137389">MDVNNRSAPQQAGPSSEYSGSRSDASLSPLASGPVPLQHKPSLATPRSTSSASSSSHRSFPTLAAPRAPSASASASASPSAHASASPLRQPSFSDTVQSPKTRAHKKTTKRLPVYVRIVPKDIWLRIHVNPSQTIGSIKDTALFAANAPDQDPSLSYRFYQDAVNASAHAKIAPVAGHDKVVKHRTYALPRSFLCPPPDLTDVVSSISASLAQTSRSSKSPRSDHSQFRAFHAAPPPPVPLMPTFDNAYSPRQAQEALPSASTSQQTLQYAPASPHSRSTALPMSSAFGSGGGSSSSAKSTSDDALTSSSAQIARQISISTLATSSPSTPSDWGAATSSGSNNAAFSSDASAASDTPHSQSQTVNEIAIRLDASLITGDRNAKLEEDQARTRLSQWNARRESTGTTTSTIQRDANLSVKQSQSSPRRKSSPAHSYTSTPTIGSNRTFSSDIAPSPKMAASPSSSNAHAGASSSPRSDGLHATAAPPPRRPTRLNPGPAPAIFYTQPGACESFNSLASISSPSSAELMTTANDDALVMQWGTQAEASPLSDAQSSPPSAAASFAPLSSPLQPSTALLSGSPLSASSSARPRSKTVTAADMLRSRAARDEMSHPPPPPMPDGVTSPARNSSLPRLAVKKLVAESSQRREGPQSDLLELLKGSARDDFDDDDDDDDDDGGLSTIKQRSIKKPTPIAALRKKSSDGSTSATPAAVDDREQYIAGIRLDEISRGWKGASHPLSSKYAVLSSANGCELEEWKTVAASLIRPYELLELQWNIPTERVYIPPISLQDTIRVAASAAPASSSKGLFKQTWGQEADAGPDADALCLEPYFEGWVYVLKGGAVASKADKSAKGSSKMGKWKLHWMTAKGWRIDLYRKKPRAGEAVLPIAEQVRSLRSIDWIAVDADHPVPVNAALPGLEAMPRCSVTVAFSPKSGAATPPSWMTSSPGSLSVDLGSTLTLRCISHFDHQALSTLLLRAWYRCSATATSWSLSSGGVDNWRRKAVFRAVVAGRGGTVAAGRTGRGAGGGRNARARTRLRPSGWPKEWEDADQWSSESEREEIAPPAELEHALARQQQQARRDTVTQAKADQNAAQRSGRKQEVVPGGMYAALSGKTIMDTSESGAGGSSSKQESLLFHRAGGAASATVRPRHLAQSPSLPHLEPGLMLGGTSAHFNNPAARRRQSGGSGSTSRSPDAVDRIPSATSLRSRSFTGSSPDAKAGAGRGRSTPANSSPSSRNVSREASPLPSSGASSSKGSASGTSGGNVYNVSPAIVPGFVDVLPPPSVMLLKKFKASQKAAQAGSSNSTDNKTP</sequence>
<reference evidence="2" key="1">
    <citation type="submission" date="2014-06" db="EMBL/GenBank/DDBJ databases">
        <authorList>
            <person name="Ju J."/>
            <person name="Zhang J."/>
        </authorList>
    </citation>
    <scope>NUCLEOTIDE SEQUENCE</scope>
    <source>
        <strain evidence="2">SscI8</strain>
    </source>
</reference>
<feature type="region of interest" description="Disordered" evidence="1">
    <location>
        <begin position="386"/>
        <end position="502"/>
    </location>
</feature>
<feature type="compositionally biased region" description="Gly residues" evidence="1">
    <location>
        <begin position="1017"/>
        <end position="1028"/>
    </location>
</feature>
<feature type="compositionally biased region" description="Polar residues" evidence="1">
    <location>
        <begin position="1"/>
        <end position="26"/>
    </location>
</feature>
<evidence type="ECO:0000313" key="2">
    <source>
        <dbReference type="EMBL" id="CDR87219.1"/>
    </source>
</evidence>
<evidence type="ECO:0000256" key="1">
    <source>
        <dbReference type="SAM" id="MobiDB-lite"/>
    </source>
</evidence>
<feature type="compositionally biased region" description="Low complexity" evidence="1">
    <location>
        <begin position="41"/>
        <end position="87"/>
    </location>
</feature>
<organism evidence="2">
    <name type="scientific">Sporisorium scitamineum</name>
    <dbReference type="NCBI Taxonomy" id="49012"/>
    <lineage>
        <taxon>Eukaryota</taxon>
        <taxon>Fungi</taxon>
        <taxon>Dikarya</taxon>
        <taxon>Basidiomycota</taxon>
        <taxon>Ustilaginomycotina</taxon>
        <taxon>Ustilaginomycetes</taxon>
        <taxon>Ustilaginales</taxon>
        <taxon>Ustilaginaceae</taxon>
        <taxon>Sporisorium</taxon>
    </lineage>
</organism>
<dbReference type="EMBL" id="LK056653">
    <property type="protein sequence ID" value="CDR87219.1"/>
    <property type="molecule type" value="Genomic_DNA"/>
</dbReference>
<feature type="compositionally biased region" description="Polar residues" evidence="1">
    <location>
        <begin position="1201"/>
        <end position="1214"/>
    </location>
</feature>
<feature type="compositionally biased region" description="Low complexity" evidence="1">
    <location>
        <begin position="295"/>
        <end position="309"/>
    </location>
</feature>
<feature type="region of interest" description="Disordered" evidence="1">
    <location>
        <begin position="1291"/>
        <end position="1311"/>
    </location>
</feature>
<feature type="compositionally biased region" description="Polar residues" evidence="1">
    <location>
        <begin position="1227"/>
        <end position="1237"/>
    </location>
</feature>
<feature type="compositionally biased region" description="Polar residues" evidence="1">
    <location>
        <begin position="260"/>
        <end position="269"/>
    </location>
</feature>
<feature type="region of interest" description="Disordered" evidence="1">
    <location>
        <begin position="212"/>
        <end position="309"/>
    </location>
</feature>
<feature type="compositionally biased region" description="Polar residues" evidence="1">
    <location>
        <begin position="432"/>
        <end position="451"/>
    </location>
</feature>
<feature type="region of interest" description="Disordered" evidence="1">
    <location>
        <begin position="1"/>
        <end position="108"/>
    </location>
</feature>
<feature type="compositionally biased region" description="Polar residues" evidence="1">
    <location>
        <begin position="391"/>
        <end position="418"/>
    </location>
</feature>
<feature type="compositionally biased region" description="Basic and acidic residues" evidence="1">
    <location>
        <begin position="1054"/>
        <end position="1070"/>
    </location>
</feature>